<keyword evidence="1" id="KW-0175">Coiled coil</keyword>
<dbReference type="SUPFAM" id="SSF52540">
    <property type="entry name" value="P-loop containing nucleoside triphosphate hydrolases"/>
    <property type="match status" value="1"/>
</dbReference>
<dbReference type="InterPro" id="IPR051396">
    <property type="entry name" value="Bact_Antivir_Def_Nuclease"/>
</dbReference>
<evidence type="ECO:0008006" key="4">
    <source>
        <dbReference type="Google" id="ProtNLM"/>
    </source>
</evidence>
<dbReference type="RefSeq" id="WP_014220075.1">
    <property type="nucleotide sequence ID" value="NZ_LWBO01000010.1"/>
</dbReference>
<organism evidence="2 3">
    <name type="scientific">Niastella koreensis</name>
    <dbReference type="NCBI Taxonomy" id="354356"/>
    <lineage>
        <taxon>Bacteria</taxon>
        <taxon>Pseudomonadati</taxon>
        <taxon>Bacteroidota</taxon>
        <taxon>Chitinophagia</taxon>
        <taxon>Chitinophagales</taxon>
        <taxon>Chitinophagaceae</taxon>
        <taxon>Niastella</taxon>
    </lineage>
</organism>
<evidence type="ECO:0000313" key="3">
    <source>
        <dbReference type="Proteomes" id="UP000192277"/>
    </source>
</evidence>
<dbReference type="PANTHER" id="PTHR43581:SF2">
    <property type="entry name" value="EXCINUCLEASE ATPASE SUBUNIT"/>
    <property type="match status" value="1"/>
</dbReference>
<reference evidence="2 3" key="1">
    <citation type="submission" date="2016-04" db="EMBL/GenBank/DDBJ databases">
        <authorList>
            <person name="Chen L."/>
            <person name="Zhuang W."/>
            <person name="Wang G."/>
        </authorList>
    </citation>
    <scope>NUCLEOTIDE SEQUENCE [LARGE SCALE GENOMIC DNA]</scope>
    <source>
        <strain evidence="3">GR20</strain>
    </source>
</reference>
<sequence length="711" mass="83122">MNNFKLLAIRPLHGTSENYIKNLKPDEIYQFHQDYEFIREDEQDFSSKVTSIRYNRNSPDNLYKIVAGNNEINVQISAIVGKNGSGKSSLLELFYLTIFCISSVEEVLAYNEQSLRDQLLKYDKNPGHEISKEKANQIKEELEDLISTYENLKTEVYYYSGDRIYCLRFDYASLPKTTVYEFIKHAEDKEKYFLHGENSKLNLHSFFYSIAVNYSIYGLNSNIIGNWVTSLFHKNDGYQVPLVLTPFREEGQININTELHLANTRLICNLLDDNFQTKEVLKGKFAERIIFRLPEERKKTLFNYISLSEAIERLVKKQGKNKIELFQEIFIAILKVDQSVFLSIKQELPYFDKIVDYVLGKVLKIAHYYNKYIAFRTSDDRHAETGNQASPFPSITDFNEYIKDLSTDGSHVTLKLRQILNVIRFNILEEDDNVKWINNELELSIDELIKRVRPNVKKDEIKLIELIPAAFFVPEIIVSNHNGTASMQRMSSGELQFVHTLQSIYYHIIFIDSVHDSNENKMIKYRSINIMFDEVELYFHPEFQKAFVAELLSGLSKLSIESIKGINVLFTTHSPLILSDIPITNLLRLVNGSPDKPDAKEQTFGSNIHELLANDFYMEDGFLGEVAREKISKTLNWLKKQANTFKDEEIFEIDESIKYTDQENDRDYNKQIIELIGEPVIKYQLKKMYLEFVNDNEYLDKEIEKLRKFKR</sequence>
<protein>
    <recommendedName>
        <fullName evidence="4">ATPase AAA-type core domain-containing protein</fullName>
    </recommendedName>
</protein>
<evidence type="ECO:0000313" key="2">
    <source>
        <dbReference type="EMBL" id="OQP49534.1"/>
    </source>
</evidence>
<name>A0ABX3NYR2_9BACT</name>
<evidence type="ECO:0000256" key="1">
    <source>
        <dbReference type="SAM" id="Coils"/>
    </source>
</evidence>
<proteinExistence type="predicted"/>
<dbReference type="Proteomes" id="UP000192277">
    <property type="component" value="Unassembled WGS sequence"/>
</dbReference>
<dbReference type="InterPro" id="IPR027417">
    <property type="entry name" value="P-loop_NTPase"/>
</dbReference>
<accession>A0ABX3NYR2</accession>
<dbReference type="PANTHER" id="PTHR43581">
    <property type="entry name" value="ATP/GTP PHOSPHATASE"/>
    <property type="match status" value="1"/>
</dbReference>
<dbReference type="Gene3D" id="3.40.50.300">
    <property type="entry name" value="P-loop containing nucleotide triphosphate hydrolases"/>
    <property type="match status" value="1"/>
</dbReference>
<feature type="coiled-coil region" evidence="1">
    <location>
        <begin position="128"/>
        <end position="155"/>
    </location>
</feature>
<dbReference type="EMBL" id="LWBO01000010">
    <property type="protein sequence ID" value="OQP49534.1"/>
    <property type="molecule type" value="Genomic_DNA"/>
</dbReference>
<gene>
    <name evidence="2" type="ORF">A4D02_28490</name>
</gene>
<keyword evidence="3" id="KW-1185">Reference proteome</keyword>
<comment type="caution">
    <text evidence="2">The sequence shown here is derived from an EMBL/GenBank/DDBJ whole genome shotgun (WGS) entry which is preliminary data.</text>
</comment>